<evidence type="ECO:0000256" key="2">
    <source>
        <dbReference type="ARBA" id="ARBA00022723"/>
    </source>
</evidence>
<accession>A0ABV0WGC4</accession>
<evidence type="ECO:0000256" key="4">
    <source>
        <dbReference type="ARBA" id="ARBA00022771"/>
    </source>
</evidence>
<dbReference type="InterPro" id="IPR001781">
    <property type="entry name" value="Znf_LIM"/>
</dbReference>
<evidence type="ECO:0000259" key="10">
    <source>
        <dbReference type="PROSITE" id="PS50023"/>
    </source>
</evidence>
<keyword evidence="4" id="KW-0863">Zinc-finger</keyword>
<dbReference type="Gene3D" id="2.10.110.10">
    <property type="entry name" value="Cysteine Rich Protein"/>
    <property type="match status" value="4"/>
</dbReference>
<evidence type="ECO:0000313" key="11">
    <source>
        <dbReference type="EMBL" id="MEQ2268471.1"/>
    </source>
</evidence>
<dbReference type="CDD" id="cd09347">
    <property type="entry name" value="LIM4_FHL"/>
    <property type="match status" value="1"/>
</dbReference>
<dbReference type="Pfam" id="PF00412">
    <property type="entry name" value="LIM"/>
    <property type="match status" value="4"/>
</dbReference>
<dbReference type="SMART" id="SM00132">
    <property type="entry name" value="LIM"/>
    <property type="match status" value="4"/>
</dbReference>
<keyword evidence="2 8" id="KW-0479">Metal-binding</keyword>
<dbReference type="Pfam" id="PF25076">
    <property type="entry name" value="LIM_FHL2-3_N"/>
    <property type="match status" value="1"/>
</dbReference>
<sequence length="462" mass="52109">MSERYDCRECKDSLYGQKYILKEEHPYCIKCYEGLFSSNCEMCKKLISCTSKDLSFQDCHWHSECFLCNKCSRSLVDRPFATKNDLLMCTNCYCVEYSSKCNACLKTIMPGTKKMEHKGTSWHERCFICKSCQQPIGTKSFVKKDGNNYCLACYEKQFALQCVHCKKPITTGGVSYHDQPWHKECFVCTGCKMQLAGQRFTSRDDLTYCLECFCNLFAKKCAYCTSPISLGGSKYISFEDRQWHNDCFNCQKCSVSLVGRGFLTFKDDILCPDSSGFLTAVTQLIKYKKIHSTARSLSSSAKMSAAVPNHRRTKPGGLLSHDADADDTPKTAYNPPNWFTDDESKSGSNASSPDSQMKAGRQLLAAPFGTDNNSSWERETDRFSHGKEKMSPDDAAQQMEGLSMTNKYKRISYDKKAPPVSMSKLLSHGYMEKKKSGTDDDASSVTSEQTTTVMTEDVDDLE</sequence>
<reference evidence="11 12" key="1">
    <citation type="submission" date="2021-06" db="EMBL/GenBank/DDBJ databases">
        <authorList>
            <person name="Palmer J.M."/>
        </authorList>
    </citation>
    <scope>NUCLEOTIDE SEQUENCE [LARGE SCALE GENOMIC DNA]</scope>
    <source>
        <strain evidence="11 12">XR_2019</strain>
        <tissue evidence="11">Muscle</tissue>
    </source>
</reference>
<evidence type="ECO:0000256" key="8">
    <source>
        <dbReference type="PROSITE-ProRule" id="PRU00125"/>
    </source>
</evidence>
<comment type="subcellular location">
    <subcellularLocation>
        <location evidence="1">Nucleus</location>
    </subcellularLocation>
</comment>
<proteinExistence type="predicted"/>
<feature type="region of interest" description="Disordered" evidence="9">
    <location>
        <begin position="301"/>
        <end position="396"/>
    </location>
</feature>
<comment type="caution">
    <text evidence="11">The sequence shown here is derived from an EMBL/GenBank/DDBJ whole genome shotgun (WGS) entry which is preliminary data.</text>
</comment>
<evidence type="ECO:0000256" key="9">
    <source>
        <dbReference type="SAM" id="MobiDB-lite"/>
    </source>
</evidence>
<evidence type="ECO:0000256" key="6">
    <source>
        <dbReference type="ARBA" id="ARBA00023038"/>
    </source>
</evidence>
<keyword evidence="6 8" id="KW-0440">LIM domain</keyword>
<dbReference type="CDD" id="cd09431">
    <property type="entry name" value="LIM3_Fhl2"/>
    <property type="match status" value="1"/>
</dbReference>
<dbReference type="PANTHER" id="PTHR24205:SF3">
    <property type="entry name" value="FOUR AND A HALF LIM DOMAINS PROTEIN 2"/>
    <property type="match status" value="1"/>
</dbReference>
<evidence type="ECO:0000313" key="12">
    <source>
        <dbReference type="Proteomes" id="UP001444071"/>
    </source>
</evidence>
<gene>
    <name evidence="11" type="ORF">XENORESO_021455</name>
</gene>
<protein>
    <recommendedName>
        <fullName evidence="10">LIM zinc-binding domain-containing protein</fullName>
    </recommendedName>
</protein>
<keyword evidence="7" id="KW-0539">Nucleus</keyword>
<feature type="compositionally biased region" description="Polar residues" evidence="9">
    <location>
        <begin position="346"/>
        <end position="355"/>
    </location>
</feature>
<feature type="region of interest" description="Disordered" evidence="9">
    <location>
        <begin position="432"/>
        <end position="462"/>
    </location>
</feature>
<feature type="compositionally biased region" description="Polar residues" evidence="9">
    <location>
        <begin position="443"/>
        <end position="454"/>
    </location>
</feature>
<feature type="domain" description="LIM zinc-binding" evidence="10">
    <location>
        <begin position="219"/>
        <end position="283"/>
    </location>
</feature>
<feature type="compositionally biased region" description="Basic and acidic residues" evidence="9">
    <location>
        <begin position="376"/>
        <end position="392"/>
    </location>
</feature>
<dbReference type="PROSITE" id="PS50023">
    <property type="entry name" value="LIM_DOMAIN_2"/>
    <property type="match status" value="3"/>
</dbReference>
<evidence type="ECO:0000256" key="7">
    <source>
        <dbReference type="ARBA" id="ARBA00023242"/>
    </source>
</evidence>
<name>A0ABV0WGC4_9TELE</name>
<dbReference type="CDD" id="cd09343">
    <property type="entry name" value="LIM1_FHL"/>
    <property type="match status" value="1"/>
</dbReference>
<dbReference type="EMBL" id="JAHRIM010050136">
    <property type="protein sequence ID" value="MEQ2268471.1"/>
    <property type="molecule type" value="Genomic_DNA"/>
</dbReference>
<feature type="domain" description="LIM zinc-binding" evidence="10">
    <location>
        <begin position="38"/>
        <end position="98"/>
    </location>
</feature>
<evidence type="ECO:0000256" key="5">
    <source>
        <dbReference type="ARBA" id="ARBA00022833"/>
    </source>
</evidence>
<evidence type="ECO:0000256" key="1">
    <source>
        <dbReference type="ARBA" id="ARBA00004123"/>
    </source>
</evidence>
<dbReference type="PANTHER" id="PTHR24205">
    <property type="entry name" value="FOUR AND A HALF LIM DOMAINS PROTEIN"/>
    <property type="match status" value="1"/>
</dbReference>
<dbReference type="InterPro" id="IPR056807">
    <property type="entry name" value="LIM_FHL1/2/3/5_N"/>
</dbReference>
<dbReference type="Proteomes" id="UP001444071">
    <property type="component" value="Unassembled WGS sequence"/>
</dbReference>
<feature type="domain" description="LIM zinc-binding" evidence="10">
    <location>
        <begin position="99"/>
        <end position="160"/>
    </location>
</feature>
<keyword evidence="12" id="KW-1185">Reference proteome</keyword>
<keyword evidence="3" id="KW-0677">Repeat</keyword>
<keyword evidence="5 8" id="KW-0862">Zinc</keyword>
<evidence type="ECO:0000256" key="3">
    <source>
        <dbReference type="ARBA" id="ARBA00022737"/>
    </source>
</evidence>
<organism evidence="11 12">
    <name type="scientific">Xenotaenia resolanae</name>
    <dbReference type="NCBI Taxonomy" id="208358"/>
    <lineage>
        <taxon>Eukaryota</taxon>
        <taxon>Metazoa</taxon>
        <taxon>Chordata</taxon>
        <taxon>Craniata</taxon>
        <taxon>Vertebrata</taxon>
        <taxon>Euteleostomi</taxon>
        <taxon>Actinopterygii</taxon>
        <taxon>Neopterygii</taxon>
        <taxon>Teleostei</taxon>
        <taxon>Neoteleostei</taxon>
        <taxon>Acanthomorphata</taxon>
        <taxon>Ovalentaria</taxon>
        <taxon>Atherinomorphae</taxon>
        <taxon>Cyprinodontiformes</taxon>
        <taxon>Goodeidae</taxon>
        <taxon>Xenotaenia</taxon>
    </lineage>
</organism>
<dbReference type="SUPFAM" id="SSF57716">
    <property type="entry name" value="Glucocorticoid receptor-like (DNA-binding domain)"/>
    <property type="match status" value="5"/>
</dbReference>
<dbReference type="PROSITE" id="PS00478">
    <property type="entry name" value="LIM_DOMAIN_1"/>
    <property type="match status" value="3"/>
</dbReference>